<protein>
    <recommendedName>
        <fullName evidence="3">Histidine kinase/HSP90-like ATPase domain-containing protein</fullName>
    </recommendedName>
</protein>
<dbReference type="InterPro" id="IPR003594">
    <property type="entry name" value="HATPase_dom"/>
</dbReference>
<dbReference type="InterPro" id="IPR050267">
    <property type="entry name" value="Anti-sigma-factor_SerPK"/>
</dbReference>
<feature type="region of interest" description="Disordered" evidence="2">
    <location>
        <begin position="1"/>
        <end position="20"/>
    </location>
</feature>
<dbReference type="EMBL" id="BONJ01000014">
    <property type="protein sequence ID" value="GIG14501.1"/>
    <property type="molecule type" value="Genomic_DNA"/>
</dbReference>
<keyword evidence="5" id="KW-1185">Reference proteome</keyword>
<dbReference type="CDD" id="cd16936">
    <property type="entry name" value="HATPase_RsbW-like"/>
    <property type="match status" value="1"/>
</dbReference>
<reference evidence="4" key="1">
    <citation type="submission" date="2021-01" db="EMBL/GenBank/DDBJ databases">
        <title>Whole genome shotgun sequence of Catellatospora methionotrophica NBRC 14553.</title>
        <authorList>
            <person name="Komaki H."/>
            <person name="Tamura T."/>
        </authorList>
    </citation>
    <scope>NUCLEOTIDE SEQUENCE</scope>
    <source>
        <strain evidence="4">NBRC 14553</strain>
    </source>
</reference>
<name>A0A8J3PGN9_9ACTN</name>
<evidence type="ECO:0000259" key="3">
    <source>
        <dbReference type="Pfam" id="PF13581"/>
    </source>
</evidence>
<keyword evidence="1" id="KW-0808">Transferase</keyword>
<organism evidence="4 5">
    <name type="scientific">Catellatospora methionotrophica</name>
    <dbReference type="NCBI Taxonomy" id="121620"/>
    <lineage>
        <taxon>Bacteria</taxon>
        <taxon>Bacillati</taxon>
        <taxon>Actinomycetota</taxon>
        <taxon>Actinomycetes</taxon>
        <taxon>Micromonosporales</taxon>
        <taxon>Micromonosporaceae</taxon>
        <taxon>Catellatospora</taxon>
    </lineage>
</organism>
<proteinExistence type="predicted"/>
<dbReference type="GO" id="GO:0004674">
    <property type="term" value="F:protein serine/threonine kinase activity"/>
    <property type="evidence" value="ECO:0007669"/>
    <property type="project" value="UniProtKB-KW"/>
</dbReference>
<gene>
    <name evidence="4" type="ORF">Cme02nite_28330</name>
</gene>
<dbReference type="PANTHER" id="PTHR35526:SF3">
    <property type="entry name" value="ANTI-SIGMA-F FACTOR RSBW"/>
    <property type="match status" value="1"/>
</dbReference>
<dbReference type="Gene3D" id="3.30.565.10">
    <property type="entry name" value="Histidine kinase-like ATPase, C-terminal domain"/>
    <property type="match status" value="1"/>
</dbReference>
<dbReference type="Pfam" id="PF13581">
    <property type="entry name" value="HATPase_c_2"/>
    <property type="match status" value="1"/>
</dbReference>
<dbReference type="AlphaFoldDB" id="A0A8J3PGN9"/>
<keyword evidence="1" id="KW-0723">Serine/threonine-protein kinase</keyword>
<dbReference type="InterPro" id="IPR036890">
    <property type="entry name" value="HATPase_C_sf"/>
</dbReference>
<sequence length="134" mass="14377">MQQVAEPFKPAPPHTPSAGFDSAGDLAAMRRFAYQAAVTGGLDDDRAAALEIAVSEIATNTLLHTHAGGLVRVWHDDAGLLICEIIDSGTFRRPQPQAHAKGGGWGLDLAGELSDGFFLHSEQGRSVWRLTFRL</sequence>
<dbReference type="SUPFAM" id="SSF55874">
    <property type="entry name" value="ATPase domain of HSP90 chaperone/DNA topoisomerase II/histidine kinase"/>
    <property type="match status" value="1"/>
</dbReference>
<dbReference type="RefSeq" id="WP_166377826.1">
    <property type="nucleotide sequence ID" value="NZ_BAAATT010000007.1"/>
</dbReference>
<comment type="caution">
    <text evidence="4">The sequence shown here is derived from an EMBL/GenBank/DDBJ whole genome shotgun (WGS) entry which is preliminary data.</text>
</comment>
<feature type="domain" description="Histidine kinase/HSP90-like ATPase" evidence="3">
    <location>
        <begin position="25"/>
        <end position="127"/>
    </location>
</feature>
<keyword evidence="1" id="KW-0418">Kinase</keyword>
<evidence type="ECO:0000313" key="4">
    <source>
        <dbReference type="EMBL" id="GIG14501.1"/>
    </source>
</evidence>
<evidence type="ECO:0000256" key="2">
    <source>
        <dbReference type="SAM" id="MobiDB-lite"/>
    </source>
</evidence>
<dbReference type="PANTHER" id="PTHR35526">
    <property type="entry name" value="ANTI-SIGMA-F FACTOR RSBW-RELATED"/>
    <property type="match status" value="1"/>
</dbReference>
<evidence type="ECO:0000313" key="5">
    <source>
        <dbReference type="Proteomes" id="UP000660339"/>
    </source>
</evidence>
<accession>A0A8J3PGN9</accession>
<evidence type="ECO:0000256" key="1">
    <source>
        <dbReference type="ARBA" id="ARBA00022527"/>
    </source>
</evidence>
<dbReference type="Proteomes" id="UP000660339">
    <property type="component" value="Unassembled WGS sequence"/>
</dbReference>